<organism evidence="1 2">
    <name type="scientific">Rotaria sordida</name>
    <dbReference type="NCBI Taxonomy" id="392033"/>
    <lineage>
        <taxon>Eukaryota</taxon>
        <taxon>Metazoa</taxon>
        <taxon>Spiralia</taxon>
        <taxon>Gnathifera</taxon>
        <taxon>Rotifera</taxon>
        <taxon>Eurotatoria</taxon>
        <taxon>Bdelloidea</taxon>
        <taxon>Philodinida</taxon>
        <taxon>Philodinidae</taxon>
        <taxon>Rotaria</taxon>
    </lineage>
</organism>
<proteinExistence type="predicted"/>
<name>A0A815X8Y1_9BILA</name>
<protein>
    <submittedName>
        <fullName evidence="1">Uncharacterized protein</fullName>
    </submittedName>
</protein>
<sequence>TAVGGGYEWQYTTSTFAVYACDGQAGYGCKGKEPCGA</sequence>
<evidence type="ECO:0000313" key="1">
    <source>
        <dbReference type="EMBL" id="CAF1554433.1"/>
    </source>
</evidence>
<evidence type="ECO:0000313" key="2">
    <source>
        <dbReference type="Proteomes" id="UP000663864"/>
    </source>
</evidence>
<reference evidence="1" key="1">
    <citation type="submission" date="2021-02" db="EMBL/GenBank/DDBJ databases">
        <authorList>
            <person name="Nowell W R."/>
        </authorList>
    </citation>
    <scope>NUCLEOTIDE SEQUENCE</scope>
</reference>
<dbReference type="Proteomes" id="UP000663864">
    <property type="component" value="Unassembled WGS sequence"/>
</dbReference>
<comment type="caution">
    <text evidence="1">The sequence shown here is derived from an EMBL/GenBank/DDBJ whole genome shotgun (WGS) entry which is preliminary data.</text>
</comment>
<feature type="non-terminal residue" evidence="1">
    <location>
        <position position="1"/>
    </location>
</feature>
<gene>
    <name evidence="1" type="ORF">ZHD862_LOCUS39423</name>
</gene>
<dbReference type="AlphaFoldDB" id="A0A815X8Y1"/>
<dbReference type="EMBL" id="CAJNOT010018575">
    <property type="protein sequence ID" value="CAF1554433.1"/>
    <property type="molecule type" value="Genomic_DNA"/>
</dbReference>
<accession>A0A815X8Y1</accession>